<dbReference type="InterPro" id="IPR010318">
    <property type="entry name" value="S-Me-THD_N"/>
</dbReference>
<dbReference type="Pfam" id="PF06032">
    <property type="entry name" value="S-Me-THD_N"/>
    <property type="match status" value="1"/>
</dbReference>
<reference evidence="2 3" key="1">
    <citation type="journal article" date="2017" name="ISME J.">
        <title>Potential for microbial H2 and metal transformations associated with novel bacteria and archaea in deep terrestrial subsurface sediments.</title>
        <authorList>
            <person name="Hernsdorf A.W."/>
            <person name="Amano Y."/>
            <person name="Miyakawa K."/>
            <person name="Ise K."/>
            <person name="Suzuki Y."/>
            <person name="Anantharaman K."/>
            <person name="Probst A."/>
            <person name="Burstein D."/>
            <person name="Thomas B.C."/>
            <person name="Banfield J.F."/>
        </authorList>
    </citation>
    <scope>NUCLEOTIDE SEQUENCE [LARGE SCALE GENOMIC DNA]</scope>
    <source>
        <strain evidence="2">HGW-Kuenenbacteria-1</strain>
    </source>
</reference>
<comment type="caution">
    <text evidence="2">The sequence shown here is derived from an EMBL/GenBank/DDBJ whole genome shotgun (WGS) entry which is preliminary data.</text>
</comment>
<dbReference type="AlphaFoldDB" id="A0A2N1UP76"/>
<dbReference type="InterPro" id="IPR027479">
    <property type="entry name" value="S-Me-THD_N_sf"/>
</dbReference>
<protein>
    <recommendedName>
        <fullName evidence="1">S-Me-THD N-terminal domain-containing protein</fullName>
    </recommendedName>
</protein>
<dbReference type="Proteomes" id="UP000233414">
    <property type="component" value="Unassembled WGS sequence"/>
</dbReference>
<evidence type="ECO:0000313" key="2">
    <source>
        <dbReference type="EMBL" id="PKL72689.1"/>
    </source>
</evidence>
<evidence type="ECO:0000313" key="3">
    <source>
        <dbReference type="Proteomes" id="UP000233414"/>
    </source>
</evidence>
<dbReference type="SUPFAM" id="SSF160991">
    <property type="entry name" value="CV3147-like"/>
    <property type="match status" value="1"/>
</dbReference>
<gene>
    <name evidence="2" type="ORF">CVV26_00265</name>
</gene>
<accession>A0A2N1UP76</accession>
<proteinExistence type="predicted"/>
<organism evidence="2 3">
    <name type="scientific">Candidatus Kuenenbacteria bacterium HGW-Kuenenbacteria-1</name>
    <dbReference type="NCBI Taxonomy" id="2013812"/>
    <lineage>
        <taxon>Bacteria</taxon>
        <taxon>Candidatus Kueneniibacteriota</taxon>
    </lineage>
</organism>
<sequence length="181" mass="19999">MPDTILCRVSLYLFITAFGVGSSIKDIDPVTYIKKGVKELLNYLGKKVKGIIPVEIGPTSLASAFFIASELKLPIVDADFVGGKSAPEIFLETISLFKLNRTPLVLVGTEGNIAIFTKSISFKEEERILRTFSKEKTFVVGYPFSKKTLEKKIETGTVSEALKIGKIINSNNFNDLLKMKN</sequence>
<name>A0A2N1UP76_9BACT</name>
<feature type="domain" description="S-Me-THD N-terminal" evidence="1">
    <location>
        <begin position="28"/>
        <end position="117"/>
    </location>
</feature>
<dbReference type="EMBL" id="PGYQ01000001">
    <property type="protein sequence ID" value="PKL72689.1"/>
    <property type="molecule type" value="Genomic_DNA"/>
</dbReference>
<evidence type="ECO:0000259" key="1">
    <source>
        <dbReference type="Pfam" id="PF06032"/>
    </source>
</evidence>
<dbReference type="Gene3D" id="3.40.1610.10">
    <property type="entry name" value="CV3147-like domain"/>
    <property type="match status" value="1"/>
</dbReference>